<dbReference type="Pfam" id="PF13561">
    <property type="entry name" value="adh_short_C2"/>
    <property type="match status" value="1"/>
</dbReference>
<dbReference type="PANTHER" id="PTHR42760">
    <property type="entry name" value="SHORT-CHAIN DEHYDROGENASES/REDUCTASES FAMILY MEMBER"/>
    <property type="match status" value="1"/>
</dbReference>
<name>A0A023DBZ6_9BACL</name>
<evidence type="ECO:0000256" key="2">
    <source>
        <dbReference type="ARBA" id="ARBA00023002"/>
    </source>
</evidence>
<dbReference type="SUPFAM" id="SSF51735">
    <property type="entry name" value="NAD(P)-binding Rossmann-fold domains"/>
    <property type="match status" value="1"/>
</dbReference>
<evidence type="ECO:0000313" key="3">
    <source>
        <dbReference type="EMBL" id="GAJ38834.1"/>
    </source>
</evidence>
<dbReference type="Gene3D" id="3.40.50.720">
    <property type="entry name" value="NAD(P)-binding Rossmann-like Domain"/>
    <property type="match status" value="1"/>
</dbReference>
<dbReference type="OrthoDB" id="9803333at2"/>
<dbReference type="EMBL" id="BAWO01000008">
    <property type="protein sequence ID" value="GAJ38834.1"/>
    <property type="molecule type" value="Genomic_DNA"/>
</dbReference>
<sequence>MHVLDLFKIPGKTAIVTGGGRGLGEQIATGLAEAGANVVVCSRKLEACEQVKEKLEQLGVKALALKCDVTNPEDVQRVVQTTVDEFGQIDILVNNSGATWGAPVEEMPLEAWQKVINVNVTGTFLMSQAVGKVMIKQRSGKIINIASVAGLGGTNPEILNTIGYNTSKGAVITFTKDLAVKWGRYGIHVNAVAPGFFPTKMSKVVLEQVGQKVLQNTPLGRFGGEDDLKGAVLFLASPASDFVTGALIVVDGGSHASGA</sequence>
<dbReference type="InterPro" id="IPR036291">
    <property type="entry name" value="NAD(P)-bd_dom_sf"/>
</dbReference>
<evidence type="ECO:0000256" key="1">
    <source>
        <dbReference type="ARBA" id="ARBA00006484"/>
    </source>
</evidence>
<comment type="similarity">
    <text evidence="1">Belongs to the short-chain dehydrogenases/reductases (SDR) family.</text>
</comment>
<comment type="caution">
    <text evidence="3">The sequence shown here is derived from an EMBL/GenBank/DDBJ whole genome shotgun (WGS) entry which is preliminary data.</text>
</comment>
<dbReference type="GeneID" id="301191956"/>
<reference evidence="3 4" key="1">
    <citation type="submission" date="2014-04" db="EMBL/GenBank/DDBJ databases">
        <title>Whole genome shotgun sequence of Geobacillus caldoxylosilyticus NBRC 107762.</title>
        <authorList>
            <person name="Hosoyama A."/>
            <person name="Hosoyama Y."/>
            <person name="Katano-Makiyama Y."/>
            <person name="Tsuchikane K."/>
            <person name="Ohji S."/>
            <person name="Ichikawa N."/>
            <person name="Yamazoe A."/>
            <person name="Fujita N."/>
        </authorList>
    </citation>
    <scope>NUCLEOTIDE SEQUENCE [LARGE SCALE GENOMIC DNA]</scope>
    <source>
        <strain evidence="3 4">NBRC 107762</strain>
    </source>
</reference>
<dbReference type="PRINTS" id="PR00081">
    <property type="entry name" value="GDHRDH"/>
</dbReference>
<dbReference type="GO" id="GO:0016616">
    <property type="term" value="F:oxidoreductase activity, acting on the CH-OH group of donors, NAD or NADP as acceptor"/>
    <property type="evidence" value="ECO:0007669"/>
    <property type="project" value="TreeGrafter"/>
</dbReference>
<dbReference type="Proteomes" id="UP000023561">
    <property type="component" value="Unassembled WGS sequence"/>
</dbReference>
<keyword evidence="4" id="KW-1185">Reference proteome</keyword>
<dbReference type="InterPro" id="IPR020904">
    <property type="entry name" value="Sc_DH/Rdtase_CS"/>
</dbReference>
<evidence type="ECO:0000313" key="4">
    <source>
        <dbReference type="Proteomes" id="UP000023561"/>
    </source>
</evidence>
<dbReference type="FunFam" id="3.40.50.720:FF:000240">
    <property type="entry name" value="SDR family oxidoreductase"/>
    <property type="match status" value="1"/>
</dbReference>
<gene>
    <name evidence="3" type="primary">gno</name>
    <name evidence="3" type="ORF">GCA01S_008_00800</name>
</gene>
<proteinExistence type="inferred from homology"/>
<dbReference type="NCBIfam" id="NF006070">
    <property type="entry name" value="PRK08213.1"/>
    <property type="match status" value="1"/>
</dbReference>
<dbReference type="PROSITE" id="PS00061">
    <property type="entry name" value="ADH_SHORT"/>
    <property type="match status" value="1"/>
</dbReference>
<dbReference type="NCBIfam" id="NF009466">
    <property type="entry name" value="PRK12826.1-2"/>
    <property type="match status" value="1"/>
</dbReference>
<dbReference type="PRINTS" id="PR00080">
    <property type="entry name" value="SDRFAMILY"/>
</dbReference>
<organism evidence="3 4">
    <name type="scientific">Parageobacillus caldoxylosilyticus NBRC 107762</name>
    <dbReference type="NCBI Taxonomy" id="1220594"/>
    <lineage>
        <taxon>Bacteria</taxon>
        <taxon>Bacillati</taxon>
        <taxon>Bacillota</taxon>
        <taxon>Bacilli</taxon>
        <taxon>Bacillales</taxon>
        <taxon>Anoxybacillaceae</taxon>
        <taxon>Saccharococcus</taxon>
    </lineage>
</organism>
<dbReference type="NCBIfam" id="NF005559">
    <property type="entry name" value="PRK07231.1"/>
    <property type="match status" value="1"/>
</dbReference>
<protein>
    <submittedName>
        <fullName evidence="3">Gluconate 5-dehydrogenase</fullName>
    </submittedName>
</protein>
<accession>A0A023DBZ6</accession>
<dbReference type="InterPro" id="IPR002347">
    <property type="entry name" value="SDR_fam"/>
</dbReference>
<keyword evidence="2" id="KW-0560">Oxidoreductase</keyword>
<dbReference type="AlphaFoldDB" id="A0A023DBZ6"/>
<dbReference type="RefSeq" id="WP_042407346.1">
    <property type="nucleotide sequence ID" value="NZ_BAWO01000008.1"/>
</dbReference>
<dbReference type="GO" id="GO:0005975">
    <property type="term" value="P:carbohydrate metabolic process"/>
    <property type="evidence" value="ECO:0007669"/>
    <property type="project" value="UniProtKB-ARBA"/>
</dbReference>